<dbReference type="InterPro" id="IPR002677">
    <property type="entry name" value="Ribosomal_bL32"/>
</dbReference>
<evidence type="ECO:0000313" key="7">
    <source>
        <dbReference type="EMBL" id="ASU95242.1"/>
    </source>
</evidence>
<gene>
    <name evidence="6 7" type="primary">rpl32</name>
</gene>
<comment type="similarity">
    <text evidence="2 6">Belongs to the bacterial ribosomal protein bL32 family.</text>
</comment>
<keyword evidence="7" id="KW-0150">Chloroplast</keyword>
<geneLocation type="chloroplast" evidence="7"/>
<dbReference type="InterPro" id="IPR044958">
    <property type="entry name" value="Ribosomal_bL32_plant/cyanobact"/>
</dbReference>
<evidence type="ECO:0000256" key="2">
    <source>
        <dbReference type="ARBA" id="ARBA00008560"/>
    </source>
</evidence>
<accession>A0A248RCQ5</accession>
<dbReference type="InterPro" id="IPR011332">
    <property type="entry name" value="Ribosomal_zn-bd"/>
</dbReference>
<keyword evidence="3 6" id="KW-0689">Ribosomal protein</keyword>
<dbReference type="GO" id="GO:0003735">
    <property type="term" value="F:structural constituent of ribosome"/>
    <property type="evidence" value="ECO:0007669"/>
    <property type="project" value="InterPro"/>
</dbReference>
<protein>
    <recommendedName>
        <fullName evidence="5 6">Large ribosomal subunit protein bL32c</fullName>
    </recommendedName>
</protein>
<keyword evidence="4 6" id="KW-0687">Ribonucleoprotein</keyword>
<dbReference type="GO" id="GO:0006412">
    <property type="term" value="P:translation"/>
    <property type="evidence" value="ECO:0007669"/>
    <property type="project" value="UniProtKB-UniRule"/>
</dbReference>
<proteinExistence type="inferred from homology"/>
<evidence type="ECO:0000256" key="1">
    <source>
        <dbReference type="ARBA" id="ARBA00004229"/>
    </source>
</evidence>
<comment type="subcellular location">
    <subcellularLocation>
        <location evidence="1 6">Plastid</location>
        <location evidence="1 6">Chloroplast</location>
    </subcellularLocation>
</comment>
<evidence type="ECO:0000256" key="4">
    <source>
        <dbReference type="ARBA" id="ARBA00023274"/>
    </source>
</evidence>
<dbReference type="PANTHER" id="PTHR36083">
    <property type="entry name" value="50S RIBOSOMAL PROTEIN L32, CHLOROPLASTIC"/>
    <property type="match status" value="1"/>
</dbReference>
<reference evidence="7" key="1">
    <citation type="journal article" date="2017" name="Genome Biol. Evol.">
        <title>Plastid Phylogenomics Resolve Deep Relationships among Eupolypod II Ferns with Rapid Radiation and Rate Heterogeneity.</title>
        <authorList>
            <person name="Wei R."/>
            <person name="Yan Y.-H."/>
            <person name="Harris A.J."/>
            <person name="Kang J.-S."/>
            <person name="Shen H."/>
            <person name="Xiang Q.-P."/>
            <person name="Zhang X.-C."/>
        </authorList>
    </citation>
    <scope>NUCLEOTIDE SEQUENCE</scope>
</reference>
<organism evidence="7">
    <name type="scientific">Diplazium striatum</name>
    <dbReference type="NCBI Taxonomy" id="1392717"/>
    <lineage>
        <taxon>Eukaryota</taxon>
        <taxon>Viridiplantae</taxon>
        <taxon>Streptophyta</taxon>
        <taxon>Embryophyta</taxon>
        <taxon>Tracheophyta</taxon>
        <taxon>Polypodiopsida</taxon>
        <taxon>Polypodiidae</taxon>
        <taxon>Polypodiales</taxon>
        <taxon>Aspleniineae</taxon>
        <taxon>Athyriaceae</taxon>
        <taxon>Diplazium</taxon>
    </lineage>
</organism>
<dbReference type="EMBL" id="KY427346">
    <property type="protein sequence ID" value="ASU95242.1"/>
    <property type="molecule type" value="Genomic_DNA"/>
</dbReference>
<dbReference type="GeneID" id="33943336"/>
<dbReference type="SUPFAM" id="SSF57829">
    <property type="entry name" value="Zn-binding ribosomal proteins"/>
    <property type="match status" value="1"/>
</dbReference>
<dbReference type="RefSeq" id="YP_009426563.1">
    <property type="nucleotide sequence ID" value="NC_035852.1"/>
</dbReference>
<keyword evidence="7" id="KW-0934">Plastid</keyword>
<dbReference type="Pfam" id="PF01783">
    <property type="entry name" value="Ribosomal_L32p"/>
    <property type="match status" value="1"/>
</dbReference>
<evidence type="ECO:0000256" key="3">
    <source>
        <dbReference type="ARBA" id="ARBA00022980"/>
    </source>
</evidence>
<dbReference type="PANTHER" id="PTHR36083:SF1">
    <property type="entry name" value="LARGE RIBOSOMAL SUBUNIT PROTEIN BL32C"/>
    <property type="match status" value="1"/>
</dbReference>
<dbReference type="AlphaFoldDB" id="A0A248RCQ5"/>
<dbReference type="GO" id="GO:0009507">
    <property type="term" value="C:chloroplast"/>
    <property type="evidence" value="ECO:0007669"/>
    <property type="project" value="UniProtKB-SubCell"/>
</dbReference>
<evidence type="ECO:0000256" key="6">
    <source>
        <dbReference type="HAMAP-Rule" id="MF_00340"/>
    </source>
</evidence>
<sequence length="62" mass="6850">MAVPKKRTSGSKKKIRNHAWKARSAGVALKASSLAQSVLTGRSRSFYYVTEKVAEKKDPQKS</sequence>
<evidence type="ECO:0000256" key="5">
    <source>
        <dbReference type="ARBA" id="ARBA00035280"/>
    </source>
</evidence>
<dbReference type="GO" id="GO:0015934">
    <property type="term" value="C:large ribosomal subunit"/>
    <property type="evidence" value="ECO:0007669"/>
    <property type="project" value="InterPro"/>
</dbReference>
<dbReference type="HAMAP" id="MF_00340">
    <property type="entry name" value="Ribosomal_bL32"/>
    <property type="match status" value="1"/>
</dbReference>
<name>A0A248RCQ5_9MONI</name>